<evidence type="ECO:0000313" key="15">
    <source>
        <dbReference type="Proteomes" id="UP000544872"/>
    </source>
</evidence>
<dbReference type="GO" id="GO:0003924">
    <property type="term" value="F:GTPase activity"/>
    <property type="evidence" value="ECO:0007669"/>
    <property type="project" value="UniProtKB-UniRule"/>
</dbReference>
<evidence type="ECO:0000259" key="13">
    <source>
        <dbReference type="PROSITE" id="PS51722"/>
    </source>
</evidence>
<dbReference type="InterPro" id="IPR036925">
    <property type="entry name" value="TIF_IF2_dom3_sf"/>
</dbReference>
<feature type="binding site" evidence="9">
    <location>
        <begin position="660"/>
        <end position="663"/>
    </location>
    <ligand>
        <name>GTP</name>
        <dbReference type="ChEBI" id="CHEBI:37565"/>
    </ligand>
</feature>
<dbReference type="CDD" id="cd01887">
    <property type="entry name" value="IF2_eIF5B"/>
    <property type="match status" value="1"/>
</dbReference>
<dbReference type="Pfam" id="PF11987">
    <property type="entry name" value="IF-2"/>
    <property type="match status" value="1"/>
</dbReference>
<keyword evidence="5 9" id="KW-0396">Initiation factor</keyword>
<feature type="binding site" evidence="9">
    <location>
        <begin position="606"/>
        <end position="610"/>
    </location>
    <ligand>
        <name>GTP</name>
        <dbReference type="ChEBI" id="CHEBI:37565"/>
    </ligand>
</feature>
<feature type="compositionally biased region" description="Low complexity" evidence="12">
    <location>
        <begin position="131"/>
        <end position="165"/>
    </location>
</feature>
<name>A0A7W9ZFZ6_NOVIT</name>
<feature type="region of interest" description="Disordered" evidence="12">
    <location>
        <begin position="1"/>
        <end position="423"/>
    </location>
</feature>
<dbReference type="FunFam" id="3.40.50.300:FF:000019">
    <property type="entry name" value="Translation initiation factor IF-2"/>
    <property type="match status" value="1"/>
</dbReference>
<dbReference type="InterPro" id="IPR006847">
    <property type="entry name" value="IF2_N"/>
</dbReference>
<dbReference type="SUPFAM" id="SSF52540">
    <property type="entry name" value="P-loop containing nucleoside triphosphate hydrolases"/>
    <property type="match status" value="1"/>
</dbReference>
<dbReference type="Gene3D" id="2.40.30.10">
    <property type="entry name" value="Translation factors"/>
    <property type="match status" value="2"/>
</dbReference>
<dbReference type="Pfam" id="PF04760">
    <property type="entry name" value="IF2_N"/>
    <property type="match status" value="1"/>
</dbReference>
<evidence type="ECO:0000256" key="9">
    <source>
        <dbReference type="HAMAP-Rule" id="MF_00100"/>
    </source>
</evidence>
<comment type="function">
    <text evidence="9 10">One of the essential components for the initiation of protein synthesis. Protects formylmethionyl-tRNA from spontaneous hydrolysis and promotes its binding to the 30S ribosomal subunits. Also involved in the hydrolysis of GTP during the formation of the 70S ribosomal complex.</text>
</comment>
<dbReference type="GO" id="GO:0005829">
    <property type="term" value="C:cytosol"/>
    <property type="evidence" value="ECO:0007669"/>
    <property type="project" value="TreeGrafter"/>
</dbReference>
<dbReference type="InterPro" id="IPR005225">
    <property type="entry name" value="Small_GTP-bd"/>
</dbReference>
<dbReference type="InterPro" id="IPR000795">
    <property type="entry name" value="T_Tr_GTP-bd_dom"/>
</dbReference>
<dbReference type="CDD" id="cd03692">
    <property type="entry name" value="mtIF2_IVc"/>
    <property type="match status" value="1"/>
</dbReference>
<keyword evidence="6 9" id="KW-0547">Nucleotide-binding</keyword>
<evidence type="ECO:0000256" key="7">
    <source>
        <dbReference type="ARBA" id="ARBA00022917"/>
    </source>
</evidence>
<dbReference type="GO" id="GO:0003743">
    <property type="term" value="F:translation initiation factor activity"/>
    <property type="evidence" value="ECO:0007669"/>
    <property type="project" value="UniProtKB-UniRule"/>
</dbReference>
<evidence type="ECO:0000256" key="11">
    <source>
        <dbReference type="RuleBase" id="RU000645"/>
    </source>
</evidence>
<dbReference type="InterPro" id="IPR015760">
    <property type="entry name" value="TIF_IF2"/>
</dbReference>
<dbReference type="NCBIfam" id="TIGR00231">
    <property type="entry name" value="small_GTP"/>
    <property type="match status" value="1"/>
</dbReference>
<evidence type="ECO:0000256" key="6">
    <source>
        <dbReference type="ARBA" id="ARBA00022741"/>
    </source>
</evidence>
<dbReference type="HAMAP" id="MF_00100_B">
    <property type="entry name" value="IF_2_B"/>
    <property type="match status" value="1"/>
</dbReference>
<organism evidence="14 15">
    <name type="scientific">Novispirillum itersonii</name>
    <name type="common">Aquaspirillum itersonii</name>
    <dbReference type="NCBI Taxonomy" id="189"/>
    <lineage>
        <taxon>Bacteria</taxon>
        <taxon>Pseudomonadati</taxon>
        <taxon>Pseudomonadota</taxon>
        <taxon>Alphaproteobacteria</taxon>
        <taxon>Rhodospirillales</taxon>
        <taxon>Novispirillaceae</taxon>
        <taxon>Novispirillum</taxon>
    </lineage>
</organism>
<dbReference type="GO" id="GO:0005525">
    <property type="term" value="F:GTP binding"/>
    <property type="evidence" value="ECO:0007669"/>
    <property type="project" value="UniProtKB-KW"/>
</dbReference>
<feature type="compositionally biased region" description="Basic and acidic residues" evidence="12">
    <location>
        <begin position="16"/>
        <end position="28"/>
    </location>
</feature>
<dbReference type="InterPro" id="IPR009000">
    <property type="entry name" value="Transl_B-barrel_sf"/>
</dbReference>
<feature type="domain" description="Tr-type G" evidence="13">
    <location>
        <begin position="550"/>
        <end position="718"/>
    </location>
</feature>
<feature type="compositionally biased region" description="Basic and acidic residues" evidence="12">
    <location>
        <begin position="369"/>
        <end position="386"/>
    </location>
</feature>
<keyword evidence="4 9" id="KW-0963">Cytoplasm</keyword>
<feature type="compositionally biased region" description="Basic and acidic residues" evidence="12">
    <location>
        <begin position="98"/>
        <end position="126"/>
    </location>
</feature>
<dbReference type="PANTHER" id="PTHR43381:SF5">
    <property type="entry name" value="TR-TYPE G DOMAIN-CONTAINING PROTEIN"/>
    <property type="match status" value="1"/>
</dbReference>
<dbReference type="PROSITE" id="PS51722">
    <property type="entry name" value="G_TR_2"/>
    <property type="match status" value="1"/>
</dbReference>
<feature type="compositionally biased region" description="Basic and acidic residues" evidence="12">
    <location>
        <begin position="305"/>
        <end position="314"/>
    </location>
</feature>
<evidence type="ECO:0000256" key="2">
    <source>
        <dbReference type="ARBA" id="ARBA00007733"/>
    </source>
</evidence>
<keyword evidence="7 9" id="KW-0648">Protein biosynthesis</keyword>
<dbReference type="Proteomes" id="UP000544872">
    <property type="component" value="Unassembled WGS sequence"/>
</dbReference>
<dbReference type="EMBL" id="JACIIX010000003">
    <property type="protein sequence ID" value="MBB6209922.1"/>
    <property type="molecule type" value="Genomic_DNA"/>
</dbReference>
<dbReference type="RefSeq" id="WP_184262568.1">
    <property type="nucleotide sequence ID" value="NZ_JACIIX010000003.1"/>
</dbReference>
<dbReference type="InterPro" id="IPR044145">
    <property type="entry name" value="IF2_II"/>
</dbReference>
<dbReference type="InterPro" id="IPR000178">
    <property type="entry name" value="TF_IF2_bacterial-like"/>
</dbReference>
<evidence type="ECO:0000256" key="5">
    <source>
        <dbReference type="ARBA" id="ARBA00022540"/>
    </source>
</evidence>
<dbReference type="InterPro" id="IPR023115">
    <property type="entry name" value="TIF_IF2_dom3"/>
</dbReference>
<keyword evidence="8 9" id="KW-0342">GTP-binding</keyword>
<evidence type="ECO:0000256" key="4">
    <source>
        <dbReference type="ARBA" id="ARBA00022490"/>
    </source>
</evidence>
<feature type="compositionally biased region" description="Low complexity" evidence="12">
    <location>
        <begin position="341"/>
        <end position="359"/>
    </location>
</feature>
<accession>A0A7W9ZFZ6</accession>
<dbReference type="Pfam" id="PF08364">
    <property type="entry name" value="IF2_assoc"/>
    <property type="match status" value="1"/>
</dbReference>
<dbReference type="PROSITE" id="PS01176">
    <property type="entry name" value="IF2"/>
    <property type="match status" value="1"/>
</dbReference>
<dbReference type="CDD" id="cd03702">
    <property type="entry name" value="IF2_mtIF2_II"/>
    <property type="match status" value="1"/>
</dbReference>
<dbReference type="NCBIfam" id="TIGR00487">
    <property type="entry name" value="IF-2"/>
    <property type="match status" value="1"/>
</dbReference>
<evidence type="ECO:0000256" key="1">
    <source>
        <dbReference type="ARBA" id="ARBA00004496"/>
    </source>
</evidence>
<sequence length="1051" mass="112883">MSNENEKKPLSLSPRGKLELKKGVEADKVVQSFSHGRQKEVAVERRKKRIVGPGSEHHGVEGSSQTVAAPAAPADTSSKVMLDDERMHRLQALQNAQREADEQRRRQDADRTTAEAEVRKAADADVGRNGPAAEAAAPAEPAPAPQAAAPVTPAPQAARPAQPARPAEPERPAQAAVFRAPDQQRAIDRTPQRSGASGHSMGRTSSDGQSAVFRSGPRPPRDGQSAVLPPRPPREAQGREGAPRDGQSAVFQARPQREGGFNRDGGAPREGGFNRDRDGQRDTRPPREGGFSRDGQPRGDGAARPPRDGQRDGRPGGFSRDGQGAGPRPPREGGFNRDGARPAGAGPRGPSTGAPGAGANQFGPPALTKNEHPLRDDRGAARRVEVDRDEDTEEQRRNRAAVKVAPKRTAGPGTPATVQKRQGKLNVSAALSGDEESARGRSVAALRRAAQKEKRKAQQMQKAPEKVVRDVVVPDTITVQELANRMAERSGNVIKALMKLGVMATINHTIDADTAELVAQEFGHEVKRISEADIEIGLDTGADVDVDLMSRPPVVTVMGHVDHGKTSLLDALRHTDVVSGEAGGITQHIGAYQVTMRSGAKITFIDTPGHEAFTAMRARGARVTDIVILVVAADDGIMPQTIEAIRHAKAAGVPIVVAVNKMDKPAANPERVRMELLQHEVVVEQMGGDVQCIEISAKQRLNLEKLEEAVLLQAEILELRANPDRAAEGTIVEAKMEKGRGSVATVLVRRGTLRVGDVFVAGKEWGRVRAMIDDKGNRVEEAGPATPVEIIGLQGVPAAGDDFIVTEDEAKARDVAAYRQRKEREAAAVKAARGSMEQMFAKIQAGEAKELPVVIKGDVQGSVEALIGTLEKIGTDAVKVKVLHSAVGAINESDVTLAKASDALIVGFNVRANPQAREMARREGIDIRYYSIIYDVAEDMKRALTGMLEPTFKEKFIGYAAIREVFNITKVGKVAGCMVTEGVIKRGCKVRLLRDNVVIHEGDLGQLKRFKDDVREVREGFECGMSLASYGDIQVGDVIECFEMEQIATEL</sequence>
<feature type="compositionally biased region" description="Basic and acidic residues" evidence="12">
    <location>
        <begin position="329"/>
        <end position="340"/>
    </location>
</feature>
<dbReference type="Pfam" id="PF00009">
    <property type="entry name" value="GTP_EFTU"/>
    <property type="match status" value="1"/>
</dbReference>
<evidence type="ECO:0000313" key="14">
    <source>
        <dbReference type="EMBL" id="MBB6209922.1"/>
    </source>
</evidence>
<comment type="similarity">
    <text evidence="2 9 10">Belongs to the TRAFAC class translation factor GTPase superfamily. Classic translation factor GTPase family. IF-2 subfamily.</text>
</comment>
<gene>
    <name evidence="9" type="primary">infB</name>
    <name evidence="14" type="ORF">FHS48_001330</name>
</gene>
<proteinExistence type="inferred from homology"/>
<dbReference type="FunFam" id="3.40.50.10050:FF:000001">
    <property type="entry name" value="Translation initiation factor IF-2"/>
    <property type="match status" value="1"/>
</dbReference>
<evidence type="ECO:0000256" key="12">
    <source>
        <dbReference type="SAM" id="MobiDB-lite"/>
    </source>
</evidence>
<dbReference type="PANTHER" id="PTHR43381">
    <property type="entry name" value="TRANSLATION INITIATION FACTOR IF-2-RELATED"/>
    <property type="match status" value="1"/>
</dbReference>
<feature type="compositionally biased region" description="Basic and acidic residues" evidence="12">
    <location>
        <begin position="272"/>
        <end position="297"/>
    </location>
</feature>
<dbReference type="Gene3D" id="3.40.50.300">
    <property type="entry name" value="P-loop containing nucleotide triphosphate hydrolases"/>
    <property type="match status" value="1"/>
</dbReference>
<comment type="caution">
    <text evidence="9">Lacks conserved residue(s) required for the propagation of feature annotation.</text>
</comment>
<dbReference type="Gene3D" id="3.40.50.10050">
    <property type="entry name" value="Translation initiation factor IF- 2, domain 3"/>
    <property type="match status" value="1"/>
</dbReference>
<protein>
    <recommendedName>
        <fullName evidence="3 9">Translation initiation factor IF-2</fullName>
    </recommendedName>
</protein>
<dbReference type="InterPro" id="IPR027417">
    <property type="entry name" value="P-loop_NTPase"/>
</dbReference>
<evidence type="ECO:0000256" key="3">
    <source>
        <dbReference type="ARBA" id="ARBA00020675"/>
    </source>
</evidence>
<dbReference type="Pfam" id="PF03144">
    <property type="entry name" value="GTP_EFTU_D2"/>
    <property type="match status" value="1"/>
</dbReference>
<dbReference type="InterPro" id="IPR013575">
    <property type="entry name" value="IF2_assoc_dom_bac"/>
</dbReference>
<feature type="binding site" evidence="9">
    <location>
        <begin position="559"/>
        <end position="566"/>
    </location>
    <ligand>
        <name>GTP</name>
        <dbReference type="ChEBI" id="CHEBI:37565"/>
    </ligand>
</feature>
<dbReference type="FunFam" id="2.40.30.10:FF:000007">
    <property type="entry name" value="Translation initiation factor IF-2"/>
    <property type="match status" value="1"/>
</dbReference>
<dbReference type="SUPFAM" id="SSF52156">
    <property type="entry name" value="Initiation factor IF2/eIF5b, domain 3"/>
    <property type="match status" value="1"/>
</dbReference>
<dbReference type="Pfam" id="PF22042">
    <property type="entry name" value="EF-G_D2"/>
    <property type="match status" value="1"/>
</dbReference>
<dbReference type="InterPro" id="IPR004161">
    <property type="entry name" value="EFTu-like_2"/>
</dbReference>
<dbReference type="InterPro" id="IPR053905">
    <property type="entry name" value="EF-G-like_DII"/>
</dbReference>
<comment type="subcellular location">
    <subcellularLocation>
        <location evidence="1 9 11">Cytoplasm</location>
    </subcellularLocation>
</comment>
<dbReference type="SUPFAM" id="SSF50447">
    <property type="entry name" value="Translation proteins"/>
    <property type="match status" value="2"/>
</dbReference>
<reference evidence="14 15" key="1">
    <citation type="submission" date="2020-08" db="EMBL/GenBank/DDBJ databases">
        <title>Genomic Encyclopedia of Type Strains, Phase IV (KMG-IV): sequencing the most valuable type-strain genomes for metagenomic binning, comparative biology and taxonomic classification.</title>
        <authorList>
            <person name="Goeker M."/>
        </authorList>
    </citation>
    <scope>NUCLEOTIDE SEQUENCE [LARGE SCALE GENOMIC DNA]</scope>
    <source>
        <strain evidence="14 15">DSM 11590</strain>
    </source>
</reference>
<dbReference type="AlphaFoldDB" id="A0A7W9ZFZ6"/>
<feature type="compositionally biased region" description="Polar residues" evidence="12">
    <location>
        <begin position="192"/>
        <end position="209"/>
    </location>
</feature>
<comment type="caution">
    <text evidence="14">The sequence shown here is derived from an EMBL/GenBank/DDBJ whole genome shotgun (WGS) entry which is preliminary data.</text>
</comment>
<evidence type="ECO:0000256" key="10">
    <source>
        <dbReference type="RuleBase" id="RU000644"/>
    </source>
</evidence>
<feature type="compositionally biased region" description="Basic and acidic residues" evidence="12">
    <location>
        <begin position="232"/>
        <end position="243"/>
    </location>
</feature>
<dbReference type="FunFam" id="2.40.30.10:FF:000008">
    <property type="entry name" value="Translation initiation factor IF-2"/>
    <property type="match status" value="1"/>
</dbReference>
<evidence type="ECO:0000256" key="8">
    <source>
        <dbReference type="ARBA" id="ARBA00023134"/>
    </source>
</evidence>
<keyword evidence="15" id="KW-1185">Reference proteome</keyword>